<dbReference type="InterPro" id="IPR049238">
    <property type="entry name" value="DUF6873"/>
</dbReference>
<proteinExistence type="predicted"/>
<dbReference type="Pfam" id="PF21778">
    <property type="entry name" value="DUF6873"/>
    <property type="match status" value="1"/>
</dbReference>
<name>A0AAE3DFZ2_9FIRM</name>
<evidence type="ECO:0000259" key="1">
    <source>
        <dbReference type="Pfam" id="PF21778"/>
    </source>
</evidence>
<evidence type="ECO:0000313" key="3">
    <source>
        <dbReference type="Proteomes" id="UP001199424"/>
    </source>
</evidence>
<dbReference type="AlphaFoldDB" id="A0AAE3DFZ2"/>
<feature type="domain" description="DUF6873" evidence="1">
    <location>
        <begin position="27"/>
        <end position="248"/>
    </location>
</feature>
<sequence>MCAVKERFVEKPNLPESKVTTAAVSGAYPEILEALKAHGIRCVTTEFDTRLPDPIAYHADMQMFHLDKGRTFVLRGEEALKKQLTDIGYQVAETAMTPEPKYPKDVLCNMLNLNGTVLANLGVMDPNIYTCLEDAGLKMRHVNQGYTRCATAVVAKDAIITMDLGIRALAQFLGIDVLLVHEENVFLDGYDYGFLGGCCGLIDKNVVAFTGKLDSLECAAEIRAFLEKHCVQYIELTQNQMIDIGGILPLMELDV</sequence>
<keyword evidence="3" id="KW-1185">Reference proteome</keyword>
<dbReference type="EMBL" id="JAJEQC010000001">
    <property type="protein sequence ID" value="MCC2135680.1"/>
    <property type="molecule type" value="Genomic_DNA"/>
</dbReference>
<gene>
    <name evidence="2" type="ORF">LKD31_01440</name>
</gene>
<reference evidence="2" key="1">
    <citation type="submission" date="2021-10" db="EMBL/GenBank/DDBJ databases">
        <title>Anaerobic single-cell dispensing facilitates the cultivation of human gut bacteria.</title>
        <authorList>
            <person name="Afrizal A."/>
        </authorList>
    </citation>
    <scope>NUCLEOTIDE SEQUENCE</scope>
    <source>
        <strain evidence="2">CLA-AA-H250</strain>
    </source>
</reference>
<organism evidence="2 3">
    <name type="scientific">Hominenteromicrobium mulieris</name>
    <dbReference type="NCBI Taxonomy" id="2885357"/>
    <lineage>
        <taxon>Bacteria</taxon>
        <taxon>Bacillati</taxon>
        <taxon>Bacillota</taxon>
        <taxon>Clostridia</taxon>
        <taxon>Eubacteriales</taxon>
        <taxon>Oscillospiraceae</taxon>
        <taxon>Hominenteromicrobium</taxon>
    </lineage>
</organism>
<accession>A0AAE3DFZ2</accession>
<dbReference type="Proteomes" id="UP001199424">
    <property type="component" value="Unassembled WGS sequence"/>
</dbReference>
<dbReference type="RefSeq" id="WP_308448308.1">
    <property type="nucleotide sequence ID" value="NZ_JAJEQC010000001.1"/>
</dbReference>
<evidence type="ECO:0000313" key="2">
    <source>
        <dbReference type="EMBL" id="MCC2135680.1"/>
    </source>
</evidence>
<comment type="caution">
    <text evidence="2">The sequence shown here is derived from an EMBL/GenBank/DDBJ whole genome shotgun (WGS) entry which is preliminary data.</text>
</comment>
<protein>
    <recommendedName>
        <fullName evidence="1">DUF6873 domain-containing protein</fullName>
    </recommendedName>
</protein>